<dbReference type="SMART" id="SM00470">
    <property type="entry name" value="ParB"/>
    <property type="match status" value="1"/>
</dbReference>
<dbReference type="GO" id="GO:0045881">
    <property type="term" value="P:positive regulation of sporulation resulting in formation of a cellular spore"/>
    <property type="evidence" value="ECO:0007669"/>
    <property type="project" value="TreeGrafter"/>
</dbReference>
<dbReference type="Gene3D" id="3.90.1530.10">
    <property type="entry name" value="Conserved hypothetical protein from pyrococcus furiosus pfu- 392566-001, ParB domain"/>
    <property type="match status" value="1"/>
</dbReference>
<evidence type="ECO:0000313" key="4">
    <source>
        <dbReference type="Proteomes" id="UP000250192"/>
    </source>
</evidence>
<sequence length="341" mass="38732">MSARSEEAVASADGVVAEQSLNPTAELCQLKISDVEPNDANPRLDFPQDELDRLTGSIDQEGVLVPIVVYQRDDRYVLVDGERRYRCSRDLGHETIPALITKERSEREVLQQMFNIHLIREPWRDIPTAKALQRLANEIKELEGREANDSELRDLTGLSMERVRQLRYVMTLPDEWQNYIREERIPLNFFWELKKNVVDALRRKRPAILDEFGEDRVSAAFVQKRLDQVITDTVSLRKVSPIINFAAQDAEANGTGRSPIDASIRELIEKPDATIDDAYEDTVQMMVEVDKLGRRTSSMIAVFSRLLSQTAGTVENDDVKRLGHDLITQLAALLNADETSA</sequence>
<dbReference type="InterPro" id="IPR003115">
    <property type="entry name" value="ParB_N"/>
</dbReference>
<dbReference type="Proteomes" id="UP000250192">
    <property type="component" value="Unassembled WGS sequence"/>
</dbReference>
<dbReference type="EMBL" id="UAPR01000002">
    <property type="protein sequence ID" value="SPT55246.1"/>
    <property type="molecule type" value="Genomic_DNA"/>
</dbReference>
<accession>A0A2X0U269</accession>
<dbReference type="AlphaFoldDB" id="A0A2X0U269"/>
<evidence type="ECO:0000256" key="1">
    <source>
        <dbReference type="ARBA" id="ARBA00006295"/>
    </source>
</evidence>
<dbReference type="RefSeq" id="WP_218017133.1">
    <property type="nucleotide sequence ID" value="NZ_CP133472.1"/>
</dbReference>
<dbReference type="GO" id="GO:0007059">
    <property type="term" value="P:chromosome segregation"/>
    <property type="evidence" value="ECO:0007669"/>
    <property type="project" value="TreeGrafter"/>
</dbReference>
<proteinExistence type="inferred from homology"/>
<evidence type="ECO:0000259" key="2">
    <source>
        <dbReference type="SMART" id="SM00470"/>
    </source>
</evidence>
<evidence type="ECO:0000313" key="3">
    <source>
        <dbReference type="EMBL" id="SPT55246.1"/>
    </source>
</evidence>
<keyword evidence="4" id="KW-1185">Reference proteome</keyword>
<dbReference type="GO" id="GO:0005694">
    <property type="term" value="C:chromosome"/>
    <property type="evidence" value="ECO:0007669"/>
    <property type="project" value="TreeGrafter"/>
</dbReference>
<dbReference type="InterPro" id="IPR004437">
    <property type="entry name" value="ParB/RepB/Spo0J"/>
</dbReference>
<dbReference type="InterPro" id="IPR050336">
    <property type="entry name" value="Chromosome_partition/occlusion"/>
</dbReference>
<dbReference type="NCBIfam" id="TIGR00180">
    <property type="entry name" value="parB_part"/>
    <property type="match status" value="1"/>
</dbReference>
<name>A0A2X0U269_9ACTO</name>
<dbReference type="PANTHER" id="PTHR33375">
    <property type="entry name" value="CHROMOSOME-PARTITIONING PROTEIN PARB-RELATED"/>
    <property type="match status" value="1"/>
</dbReference>
<protein>
    <submittedName>
        <fullName evidence="3">Probable chromosome-partitioning protein parB</fullName>
    </submittedName>
</protein>
<dbReference type="GeneID" id="93758209"/>
<dbReference type="PANTHER" id="PTHR33375:SF1">
    <property type="entry name" value="CHROMOSOME-PARTITIONING PROTEIN PARB-RELATED"/>
    <property type="match status" value="1"/>
</dbReference>
<reference evidence="3 4" key="1">
    <citation type="submission" date="2018-06" db="EMBL/GenBank/DDBJ databases">
        <authorList>
            <consortium name="Pathogen Informatics"/>
            <person name="Doyle S."/>
        </authorList>
    </citation>
    <scope>NUCLEOTIDE SEQUENCE [LARGE SCALE GENOMIC DNA]</scope>
    <source>
        <strain evidence="3 4">NCTC9935</strain>
    </source>
</reference>
<gene>
    <name evidence="3" type="primary">parB_2</name>
    <name evidence="3" type="ORF">NCTC9935_00743</name>
</gene>
<comment type="similarity">
    <text evidence="1">Belongs to the ParB family.</text>
</comment>
<feature type="domain" description="ParB-like N-terminal" evidence="2">
    <location>
        <begin position="28"/>
        <end position="116"/>
    </location>
</feature>
<organism evidence="3 4">
    <name type="scientific">Schaalia odontolytica</name>
    <dbReference type="NCBI Taxonomy" id="1660"/>
    <lineage>
        <taxon>Bacteria</taxon>
        <taxon>Bacillati</taxon>
        <taxon>Actinomycetota</taxon>
        <taxon>Actinomycetes</taxon>
        <taxon>Actinomycetales</taxon>
        <taxon>Actinomycetaceae</taxon>
        <taxon>Schaalia</taxon>
    </lineage>
</organism>
<dbReference type="Pfam" id="PF02195">
    <property type="entry name" value="ParB_N"/>
    <property type="match status" value="1"/>
</dbReference>
<dbReference type="SUPFAM" id="SSF110849">
    <property type="entry name" value="ParB/Sulfiredoxin"/>
    <property type="match status" value="1"/>
</dbReference>
<dbReference type="InterPro" id="IPR036086">
    <property type="entry name" value="ParB/Sulfiredoxin_sf"/>
</dbReference>
<dbReference type="GO" id="GO:0003677">
    <property type="term" value="F:DNA binding"/>
    <property type="evidence" value="ECO:0007669"/>
    <property type="project" value="InterPro"/>
</dbReference>